<proteinExistence type="predicted"/>
<evidence type="ECO:0000313" key="2">
    <source>
        <dbReference type="EMBL" id="MBB6063419.1"/>
    </source>
</evidence>
<keyword evidence="3" id="KW-1185">Reference proteome</keyword>
<dbReference type="AlphaFoldDB" id="A0A841GTT6"/>
<dbReference type="RefSeq" id="WP_184619990.1">
    <property type="nucleotide sequence ID" value="NZ_JACHEX010000007.1"/>
</dbReference>
<dbReference type="Proteomes" id="UP000555828">
    <property type="component" value="Unassembled WGS sequence"/>
</dbReference>
<keyword evidence="1" id="KW-0732">Signal</keyword>
<evidence type="ECO:0000256" key="1">
    <source>
        <dbReference type="SAM" id="SignalP"/>
    </source>
</evidence>
<dbReference type="EMBL" id="JACHEX010000007">
    <property type="protein sequence ID" value="MBB6063419.1"/>
    <property type="molecule type" value="Genomic_DNA"/>
</dbReference>
<evidence type="ECO:0000313" key="3">
    <source>
        <dbReference type="Proteomes" id="UP000555828"/>
    </source>
</evidence>
<organism evidence="2 3">
    <name type="scientific">Thermosipho japonicus</name>
    <dbReference type="NCBI Taxonomy" id="90323"/>
    <lineage>
        <taxon>Bacteria</taxon>
        <taxon>Thermotogati</taxon>
        <taxon>Thermotogota</taxon>
        <taxon>Thermotogae</taxon>
        <taxon>Thermotogales</taxon>
        <taxon>Fervidobacteriaceae</taxon>
        <taxon>Thermosipho</taxon>
    </lineage>
</organism>
<protein>
    <submittedName>
        <fullName evidence="2">Uncharacterized protein</fullName>
    </submittedName>
</protein>
<feature type="chain" id="PRO_5033067090" evidence="1">
    <location>
        <begin position="22"/>
        <end position="184"/>
    </location>
</feature>
<sequence length="184" mass="21331">MKQLKYLTFIFLLLLFSIALSQNAPKSVHTNSLNGLKIEENIKIRVFQWIDITIESTPIVISQKNFSKFYCNFKFLEMNFHSNADVKVEVQFLSNSFNNELGELLNNFIIFFSRNNSCKSYYYITLEDFGVSNINPCKIMRLPKAKSGKFALSLKFVKSDFLGQTKAGIYKLPIKFTFSPTVKW</sequence>
<feature type="signal peptide" evidence="1">
    <location>
        <begin position="1"/>
        <end position="21"/>
    </location>
</feature>
<comment type="caution">
    <text evidence="2">The sequence shown here is derived from an EMBL/GenBank/DDBJ whole genome shotgun (WGS) entry which is preliminary data.</text>
</comment>
<accession>A0A841GTT6</accession>
<name>A0A841GTT6_9BACT</name>
<gene>
    <name evidence="2" type="ORF">HNP65_001890</name>
</gene>
<reference evidence="2 3" key="1">
    <citation type="submission" date="2020-08" db="EMBL/GenBank/DDBJ databases">
        <title>Genomic Encyclopedia of Type Strains, Phase IV (KMG-IV): sequencing the most valuable type-strain genomes for metagenomic binning, comparative biology and taxonomic classification.</title>
        <authorList>
            <person name="Goeker M."/>
        </authorList>
    </citation>
    <scope>NUCLEOTIDE SEQUENCE [LARGE SCALE GENOMIC DNA]</scope>
    <source>
        <strain evidence="2 3">DSM 13481</strain>
    </source>
</reference>